<keyword evidence="1" id="KW-1133">Transmembrane helix</keyword>
<dbReference type="InterPro" id="IPR043130">
    <property type="entry name" value="CDP-OH_PTrfase_TM_dom"/>
</dbReference>
<sequence length="215" mass="23862">MERRPLKTRGANWARGLAKVLAGIGITPNQISIASVFFALLSGVFFYYSQFSHRGIFLLFGATCIQLRLICNLMDGMVAIEHNKKTKTGDIFNDVPDRIADFFIIVGAGYAVSDQLLALPLAYTAAAIAITTAYIRVLGASLKSSHYYFGPMAKPHRMALITLCALMEMILLRFKIDLGFSLLYISLYVMVIGGVITCYRRLKRITSDLEGEEQC</sequence>
<evidence type="ECO:0000256" key="1">
    <source>
        <dbReference type="SAM" id="Phobius"/>
    </source>
</evidence>
<feature type="transmembrane region" description="Helical" evidence="1">
    <location>
        <begin position="55"/>
        <end position="74"/>
    </location>
</feature>
<name>A0A1Y5FC03_9BACT</name>
<dbReference type="Gene3D" id="1.20.120.1760">
    <property type="match status" value="1"/>
</dbReference>
<feature type="transmembrane region" description="Helical" evidence="1">
    <location>
        <begin position="20"/>
        <end position="49"/>
    </location>
</feature>
<accession>A0A1Y5FC03</accession>
<dbReference type="AlphaFoldDB" id="A0A1Y5FC03"/>
<dbReference type="Proteomes" id="UP000196531">
    <property type="component" value="Unassembled WGS sequence"/>
</dbReference>
<dbReference type="InterPro" id="IPR000462">
    <property type="entry name" value="CDP-OH_P_trans"/>
</dbReference>
<proteinExistence type="predicted"/>
<dbReference type="GO" id="GO:0008654">
    <property type="term" value="P:phospholipid biosynthetic process"/>
    <property type="evidence" value="ECO:0007669"/>
    <property type="project" value="InterPro"/>
</dbReference>
<feature type="transmembrane region" description="Helical" evidence="1">
    <location>
        <begin position="182"/>
        <end position="199"/>
    </location>
</feature>
<dbReference type="GO" id="GO:0016780">
    <property type="term" value="F:phosphotransferase activity, for other substituted phosphate groups"/>
    <property type="evidence" value="ECO:0007669"/>
    <property type="project" value="InterPro"/>
</dbReference>
<protein>
    <recommendedName>
        <fullName evidence="4">CDP-alcohol phosphatidyltransferase family protein</fullName>
    </recommendedName>
</protein>
<dbReference type="Pfam" id="PF01066">
    <property type="entry name" value="CDP-OH_P_transf"/>
    <property type="match status" value="1"/>
</dbReference>
<comment type="caution">
    <text evidence="2">The sequence shown here is derived from an EMBL/GenBank/DDBJ whole genome shotgun (WGS) entry which is preliminary data.</text>
</comment>
<gene>
    <name evidence="2" type="ORF">A9Q84_01530</name>
</gene>
<organism evidence="2 3">
    <name type="scientific">Halobacteriovorax marinus</name>
    <dbReference type="NCBI Taxonomy" id="97084"/>
    <lineage>
        <taxon>Bacteria</taxon>
        <taxon>Pseudomonadati</taxon>
        <taxon>Bdellovibrionota</taxon>
        <taxon>Bacteriovoracia</taxon>
        <taxon>Bacteriovoracales</taxon>
        <taxon>Halobacteriovoraceae</taxon>
        <taxon>Halobacteriovorax</taxon>
    </lineage>
</organism>
<keyword evidence="1" id="KW-0472">Membrane</keyword>
<keyword evidence="1" id="KW-0812">Transmembrane</keyword>
<dbReference type="EMBL" id="MAAO01000002">
    <property type="protein sequence ID" value="OUR99732.1"/>
    <property type="molecule type" value="Genomic_DNA"/>
</dbReference>
<reference evidence="3" key="1">
    <citation type="journal article" date="2017" name="Proc. Natl. Acad. Sci. U.S.A.">
        <title>Simulation of Deepwater Horizon oil plume reveals substrate specialization within a complex community of hydrocarbon-degraders.</title>
        <authorList>
            <person name="Hu P."/>
            <person name="Dubinsky E.A."/>
            <person name="Probst A.J."/>
            <person name="Wang J."/>
            <person name="Sieber C.M.K."/>
            <person name="Tom L.M."/>
            <person name="Gardinali P."/>
            <person name="Banfield J.F."/>
            <person name="Atlas R.M."/>
            <person name="Andersen G.L."/>
        </authorList>
    </citation>
    <scope>NUCLEOTIDE SEQUENCE [LARGE SCALE GENOMIC DNA]</scope>
</reference>
<dbReference type="GO" id="GO:0016020">
    <property type="term" value="C:membrane"/>
    <property type="evidence" value="ECO:0007669"/>
    <property type="project" value="InterPro"/>
</dbReference>
<evidence type="ECO:0000313" key="2">
    <source>
        <dbReference type="EMBL" id="OUR99732.1"/>
    </source>
</evidence>
<evidence type="ECO:0000313" key="3">
    <source>
        <dbReference type="Proteomes" id="UP000196531"/>
    </source>
</evidence>
<feature type="transmembrane region" description="Helical" evidence="1">
    <location>
        <begin position="118"/>
        <end position="137"/>
    </location>
</feature>
<evidence type="ECO:0008006" key="4">
    <source>
        <dbReference type="Google" id="ProtNLM"/>
    </source>
</evidence>